<dbReference type="Proteomes" id="UP000263928">
    <property type="component" value="Unassembled WGS sequence"/>
</dbReference>
<dbReference type="PANTHER" id="PTHR42783">
    <property type="entry name" value="GLUTAMATE SYNTHASE [NADPH] SMALL CHAIN"/>
    <property type="match status" value="1"/>
</dbReference>
<accession>A0A383S4Q0</accession>
<proteinExistence type="predicted"/>
<feature type="domain" description="4Fe-4S ferredoxin-type" evidence="4">
    <location>
        <begin position="349"/>
        <end position="378"/>
    </location>
</feature>
<dbReference type="Pfam" id="PF12838">
    <property type="entry name" value="Fer4_7"/>
    <property type="match status" value="1"/>
</dbReference>
<name>A0A383S4Q0_9ACTN</name>
<dbReference type="PROSITE" id="PS00198">
    <property type="entry name" value="4FE4S_FER_1"/>
    <property type="match status" value="2"/>
</dbReference>
<keyword evidence="6" id="KW-1185">Reference proteome</keyword>
<sequence length="392" mass="41439">MTHRGSLPRDAQGVEYQIPGFAELTPPCVHACGAHEPVREWVLALRRDDEEAIHRAWTAIVAANPLPATMGRICYADCERNCNRDALDGAVSIRELEGRVGDYALARGWALPPVPWPAGARRSARVTVVGSGPCGLSAASRLARAGHQVVLWEAYGELGGLLRRSISEERLPRVVLDGEIARIVALGVDVRSGQSVRHLEDVLPPADGVIWATGASMCMALVVGRTLWRQPVHTKTRPRRTASLSIGRGLRAAEALDAYLAGAMAPSAGLPPVSDVQHMNTGYFEGHGPVLPSGQAAGGSAGRRSGDPTTVLAGVCTEAGRCMSCGSCMGCDLCHDVCPFYAINLLDGGGYEVVAQDCESCGICVDECPTGTLRMPSPDVAVAPWVVPRELA</sequence>
<dbReference type="Pfam" id="PF14691">
    <property type="entry name" value="Fer4_20"/>
    <property type="match status" value="1"/>
</dbReference>
<protein>
    <submittedName>
        <fullName evidence="5">Adrenodoxin reductase family signature</fullName>
    </submittedName>
</protein>
<dbReference type="EMBL" id="UNQJ01000001">
    <property type="protein sequence ID" value="SYZ32246.1"/>
    <property type="molecule type" value="Genomic_DNA"/>
</dbReference>
<dbReference type="Gene3D" id="3.30.70.20">
    <property type="match status" value="1"/>
</dbReference>
<dbReference type="Gene3D" id="1.10.1060.10">
    <property type="entry name" value="Alpha-helical ferredoxin"/>
    <property type="match status" value="1"/>
</dbReference>
<gene>
    <name evidence="5" type="ORF">PROPAUS_0121</name>
</gene>
<dbReference type="InterPro" id="IPR009051">
    <property type="entry name" value="Helical_ferredxn"/>
</dbReference>
<dbReference type="Pfam" id="PF13450">
    <property type="entry name" value="NAD_binding_8"/>
    <property type="match status" value="1"/>
</dbReference>
<dbReference type="PRINTS" id="PR00419">
    <property type="entry name" value="ADXRDTASE"/>
</dbReference>
<dbReference type="GO" id="GO:0046872">
    <property type="term" value="F:metal ion binding"/>
    <property type="evidence" value="ECO:0007669"/>
    <property type="project" value="UniProtKB-KW"/>
</dbReference>
<dbReference type="InterPro" id="IPR028261">
    <property type="entry name" value="DPD_II"/>
</dbReference>
<dbReference type="SUPFAM" id="SSF54862">
    <property type="entry name" value="4Fe-4S ferredoxins"/>
    <property type="match status" value="1"/>
</dbReference>
<reference evidence="6" key="1">
    <citation type="submission" date="2018-08" db="EMBL/GenBank/DDBJ databases">
        <authorList>
            <person name="Hornung B."/>
        </authorList>
    </citation>
    <scope>NUCLEOTIDE SEQUENCE [LARGE SCALE GENOMIC DNA]</scope>
</reference>
<dbReference type="InterPro" id="IPR017900">
    <property type="entry name" value="4Fe4S_Fe_S_CS"/>
</dbReference>
<dbReference type="PANTHER" id="PTHR42783:SF3">
    <property type="entry name" value="GLUTAMATE SYNTHASE [NADPH] SMALL CHAIN-RELATED"/>
    <property type="match status" value="1"/>
</dbReference>
<dbReference type="PROSITE" id="PS51379">
    <property type="entry name" value="4FE4S_FER_2"/>
    <property type="match status" value="2"/>
</dbReference>
<keyword evidence="1" id="KW-0479">Metal-binding</keyword>
<evidence type="ECO:0000256" key="1">
    <source>
        <dbReference type="ARBA" id="ARBA00022723"/>
    </source>
</evidence>
<dbReference type="GO" id="GO:0051536">
    <property type="term" value="F:iron-sulfur cluster binding"/>
    <property type="evidence" value="ECO:0007669"/>
    <property type="project" value="UniProtKB-KW"/>
</dbReference>
<dbReference type="InterPro" id="IPR017896">
    <property type="entry name" value="4Fe4S_Fe-S-bd"/>
</dbReference>
<evidence type="ECO:0000256" key="2">
    <source>
        <dbReference type="ARBA" id="ARBA00023004"/>
    </source>
</evidence>
<evidence type="ECO:0000259" key="4">
    <source>
        <dbReference type="PROSITE" id="PS51379"/>
    </source>
</evidence>
<evidence type="ECO:0000313" key="6">
    <source>
        <dbReference type="Proteomes" id="UP000263928"/>
    </source>
</evidence>
<dbReference type="SUPFAM" id="SSF51971">
    <property type="entry name" value="Nucleotide-binding domain"/>
    <property type="match status" value="1"/>
</dbReference>
<evidence type="ECO:0000256" key="3">
    <source>
        <dbReference type="ARBA" id="ARBA00023014"/>
    </source>
</evidence>
<keyword evidence="2" id="KW-0408">Iron</keyword>
<evidence type="ECO:0000313" key="5">
    <source>
        <dbReference type="EMBL" id="SYZ32246.1"/>
    </source>
</evidence>
<dbReference type="AlphaFoldDB" id="A0A383S4Q0"/>
<organism evidence="5 6">
    <name type="scientific">Propionibacterium australiense</name>
    <dbReference type="NCBI Taxonomy" id="119981"/>
    <lineage>
        <taxon>Bacteria</taxon>
        <taxon>Bacillati</taxon>
        <taxon>Actinomycetota</taxon>
        <taxon>Actinomycetes</taxon>
        <taxon>Propionibacteriales</taxon>
        <taxon>Propionibacteriaceae</taxon>
        <taxon>Propionibacterium</taxon>
    </lineage>
</organism>
<keyword evidence="3" id="KW-0411">Iron-sulfur</keyword>
<feature type="domain" description="4Fe-4S ferredoxin-type" evidence="4">
    <location>
        <begin position="328"/>
        <end position="348"/>
    </location>
</feature>
<dbReference type="Gene3D" id="3.40.50.720">
    <property type="entry name" value="NAD(P)-binding Rossmann-like Domain"/>
    <property type="match status" value="1"/>
</dbReference>